<dbReference type="Pfam" id="PF00535">
    <property type="entry name" value="Glycos_transf_2"/>
    <property type="match status" value="2"/>
</dbReference>
<dbReference type="CDD" id="cd04186">
    <property type="entry name" value="GT_2_like_c"/>
    <property type="match status" value="1"/>
</dbReference>
<proteinExistence type="predicted"/>
<sequence>MKREAGRAYNGGNGEQKKAIYSSHTEPASGPPIFFSKLAKRISLDIRPNTVLVLGPHSLQLATVLRDASIKAYARDLADLDATTEHFDLVVITTVVGRIAYDALRCLRPKPALVLLSVVDGGTDDGGIVPETLMHCLSELIGFAPKDCYDPGLDLASVILLERREEPTDEKELLAAARLVDLRMRVAAQIEALKNLFDHRMKRLTEDHDRQIRQMQDELSHALEMKTQVSTALETMQLSTSWRVTAPYRAFGSQIANLMRAFYTINNIAEHRGGYRRLAAAAVGILSRDGPNGVVNAWRSVRTSLGHRGAASSDYSKWLETYAILDDKARQTIRSKIGQWQNPPLISIIMPVYNPKISWLVEAIESVRKQLYFNWELCIAEDGSTTDGVKALLESYSVHDERIKVTYRPVNGHISEASNSALALATGEWMTLLDQDDLLTEDALYHVSRTLIANPDLDLVYSDEDKIEDGRRFDPYFKPDWNVELLRSHNMVCHLSTFRIERVRAIGAFRRGFEGSQDYDLVLRFSEGLSADRIGHIPRVLYHWRVHSNSTAQGSGNKSYAAVAGRKALAEHLERLGIDATVETLETGMYRTRYGLPQQLPLASLIIPTRNGLDLVRQCVTSILQATSYAAYEIIIIDNNSDDPATLAYFRDIATNPRVRVERDERPFNYSALNNRAVEMSNGDYIVLINNDIEVISPDWLSEMMSLAMQDGVGAVGARLWYPDDTLQHGGVIIGLGGVAGHSHKQLKRGLPGYFRRAELPQDLSAVTAACLVIRKSIFEEVGGLNEVDLKIAFNDVDFCLKVKEAGYRNVWTPYADLYHHESATRGLDDTPEKVERFRQEIAYMHARWETYRRPDPAYSPNLTLNYEDFSLAWPPRNDEGPTLAS</sequence>
<dbReference type="InterPro" id="IPR001173">
    <property type="entry name" value="Glyco_trans_2-like"/>
</dbReference>
<keyword evidence="3" id="KW-1185">Reference proteome</keyword>
<geneLocation type="plasmid" evidence="2 3">
    <name>unnamed1</name>
</geneLocation>
<gene>
    <name evidence="2" type="ORF">PR018_22930</name>
</gene>
<dbReference type="PANTHER" id="PTHR43179">
    <property type="entry name" value="RHAMNOSYLTRANSFERASE WBBL"/>
    <property type="match status" value="1"/>
</dbReference>
<name>A0ABY8IPM3_9HYPH</name>
<dbReference type="CDD" id="cd04184">
    <property type="entry name" value="GT2_RfbC_Mx_like"/>
    <property type="match status" value="1"/>
</dbReference>
<evidence type="ECO:0000313" key="3">
    <source>
        <dbReference type="Proteomes" id="UP000318939"/>
    </source>
</evidence>
<feature type="domain" description="Glycosyltransferase 2-like" evidence="1">
    <location>
        <begin position="347"/>
        <end position="461"/>
    </location>
</feature>
<dbReference type="RefSeq" id="WP_142831021.1">
    <property type="nucleotide sequence ID" value="NZ_CP117268.1"/>
</dbReference>
<dbReference type="SUPFAM" id="SSF53448">
    <property type="entry name" value="Nucleotide-diphospho-sugar transferases"/>
    <property type="match status" value="2"/>
</dbReference>
<evidence type="ECO:0000259" key="1">
    <source>
        <dbReference type="Pfam" id="PF00535"/>
    </source>
</evidence>
<dbReference type="InterPro" id="IPR029044">
    <property type="entry name" value="Nucleotide-diphossugar_trans"/>
</dbReference>
<organism evidence="2 3">
    <name type="scientific">Rhizobium rhododendri</name>
    <dbReference type="NCBI Taxonomy" id="2506430"/>
    <lineage>
        <taxon>Bacteria</taxon>
        <taxon>Pseudomonadati</taxon>
        <taxon>Pseudomonadota</taxon>
        <taxon>Alphaproteobacteria</taxon>
        <taxon>Hyphomicrobiales</taxon>
        <taxon>Rhizobiaceae</taxon>
        <taxon>Rhizobium/Agrobacterium group</taxon>
        <taxon>Rhizobium</taxon>
    </lineage>
</organism>
<dbReference type="PANTHER" id="PTHR43179:SF7">
    <property type="entry name" value="RHAMNOSYLTRANSFERASE WBBL"/>
    <property type="match status" value="1"/>
</dbReference>
<dbReference type="EMBL" id="CP117268">
    <property type="protein sequence ID" value="WFS25132.1"/>
    <property type="molecule type" value="Genomic_DNA"/>
</dbReference>
<dbReference type="Gene3D" id="3.90.550.10">
    <property type="entry name" value="Spore Coat Polysaccharide Biosynthesis Protein SpsA, Chain A"/>
    <property type="match status" value="2"/>
</dbReference>
<protein>
    <submittedName>
        <fullName evidence="2">Glycosyltransferase family 2 protein</fullName>
    </submittedName>
</protein>
<keyword evidence="2" id="KW-0614">Plasmid</keyword>
<evidence type="ECO:0000313" key="2">
    <source>
        <dbReference type="EMBL" id="WFS25132.1"/>
    </source>
</evidence>
<reference evidence="2 3" key="2">
    <citation type="journal article" date="2023" name="MicrobiologyOpen">
        <title>Genomics of the tumorigenes clade of the family Rhizobiaceae and description of Rhizobium rhododendri sp. nov.</title>
        <authorList>
            <person name="Kuzmanovic N."/>
            <person name="diCenzo G.C."/>
            <person name="Bunk B."/>
            <person name="Sproeer C."/>
            <person name="Fruehling A."/>
            <person name="Neumann-Schaal M."/>
            <person name="Overmann J."/>
            <person name="Smalla K."/>
        </authorList>
    </citation>
    <scope>NUCLEOTIDE SEQUENCE [LARGE SCALE GENOMIC DNA]</scope>
    <source>
        <strain evidence="3">rho-6.2</strain>
        <plasmid evidence="2 3">unnamed1</plasmid>
    </source>
</reference>
<dbReference type="Proteomes" id="UP000318939">
    <property type="component" value="Plasmid unnamed1"/>
</dbReference>
<feature type="domain" description="Glycosyltransferase 2-like" evidence="1">
    <location>
        <begin position="604"/>
        <end position="782"/>
    </location>
</feature>
<reference evidence="2 3" key="1">
    <citation type="journal article" date="2019" name="Phytopathology">
        <title>A Novel Group of Rhizobium tumorigenes-Like Agrobacteria Associated with Crown Gall Disease of Rhododendron and Blueberry.</title>
        <authorList>
            <person name="Kuzmanovic N."/>
            <person name="Behrens P."/>
            <person name="Idczak E."/>
            <person name="Wagner S."/>
            <person name="Gotz M."/>
            <person name="Sproer C."/>
            <person name="Bunk B."/>
            <person name="Overmann J."/>
            <person name="Smalla K."/>
        </authorList>
    </citation>
    <scope>NUCLEOTIDE SEQUENCE [LARGE SCALE GENOMIC DNA]</scope>
    <source>
        <strain evidence="3">rho-6.2</strain>
    </source>
</reference>
<accession>A0ABY8IPM3</accession>